<dbReference type="PANTHER" id="PTHR34220">
    <property type="entry name" value="SENSOR HISTIDINE KINASE YPDA"/>
    <property type="match status" value="1"/>
</dbReference>
<keyword evidence="7" id="KW-0547">Nucleotide-binding</keyword>
<name>A0A1N7PD12_9BACL</name>
<keyword evidence="5" id="KW-0597">Phosphoprotein</keyword>
<evidence type="ECO:0000256" key="3">
    <source>
        <dbReference type="ARBA" id="ARBA00012438"/>
    </source>
</evidence>
<keyword evidence="9" id="KW-0067">ATP-binding</keyword>
<dbReference type="InterPro" id="IPR003660">
    <property type="entry name" value="HAMP_dom"/>
</dbReference>
<dbReference type="GO" id="GO:0005524">
    <property type="term" value="F:ATP binding"/>
    <property type="evidence" value="ECO:0007669"/>
    <property type="project" value="UniProtKB-KW"/>
</dbReference>
<comment type="catalytic activity">
    <reaction evidence="1">
        <text>ATP + protein L-histidine = ADP + protein N-phospho-L-histidine.</text>
        <dbReference type="EC" id="2.7.13.3"/>
    </reaction>
</comment>
<evidence type="ECO:0000313" key="17">
    <source>
        <dbReference type="Proteomes" id="UP000186795"/>
    </source>
</evidence>
<protein>
    <recommendedName>
        <fullName evidence="3">histidine kinase</fullName>
        <ecNumber evidence="3">2.7.13.3</ecNumber>
    </recommendedName>
</protein>
<evidence type="ECO:0000256" key="6">
    <source>
        <dbReference type="ARBA" id="ARBA00022679"/>
    </source>
</evidence>
<dbReference type="GO" id="GO:0000155">
    <property type="term" value="F:phosphorelay sensor kinase activity"/>
    <property type="evidence" value="ECO:0007669"/>
    <property type="project" value="InterPro"/>
</dbReference>
<feature type="domain" description="HAMP" evidence="15">
    <location>
        <begin position="342"/>
        <end position="394"/>
    </location>
</feature>
<reference evidence="17" key="1">
    <citation type="submission" date="2017-01" db="EMBL/GenBank/DDBJ databases">
        <authorList>
            <person name="Varghese N."/>
            <person name="Submissions S."/>
        </authorList>
    </citation>
    <scope>NUCLEOTIDE SEQUENCE [LARGE SCALE GENOMIC DNA]</scope>
    <source>
        <strain evidence="17">DSM 45196</strain>
    </source>
</reference>
<organism evidence="16 17">
    <name type="scientific">Kroppenstedtia eburnea</name>
    <dbReference type="NCBI Taxonomy" id="714067"/>
    <lineage>
        <taxon>Bacteria</taxon>
        <taxon>Bacillati</taxon>
        <taxon>Bacillota</taxon>
        <taxon>Bacilli</taxon>
        <taxon>Bacillales</taxon>
        <taxon>Thermoactinomycetaceae</taxon>
        <taxon>Kroppenstedtia</taxon>
    </lineage>
</organism>
<proteinExistence type="predicted"/>
<dbReference type="InterPro" id="IPR010559">
    <property type="entry name" value="Sig_transdc_His_kin_internal"/>
</dbReference>
<comment type="subcellular location">
    <subcellularLocation>
        <location evidence="2">Cell membrane</location>
        <topology evidence="2">Multi-pass membrane protein</topology>
    </subcellularLocation>
</comment>
<evidence type="ECO:0000256" key="1">
    <source>
        <dbReference type="ARBA" id="ARBA00000085"/>
    </source>
</evidence>
<dbReference type="PANTHER" id="PTHR34220:SF7">
    <property type="entry name" value="SENSOR HISTIDINE KINASE YPDA"/>
    <property type="match status" value="1"/>
</dbReference>
<dbReference type="GO" id="GO:0005886">
    <property type="term" value="C:plasma membrane"/>
    <property type="evidence" value="ECO:0007669"/>
    <property type="project" value="UniProtKB-SubCell"/>
</dbReference>
<dbReference type="InterPro" id="IPR005467">
    <property type="entry name" value="His_kinase_dom"/>
</dbReference>
<gene>
    <name evidence="16" type="ORF">SAMN05421790_11220</name>
</gene>
<feature type="domain" description="Histidine kinase" evidence="14">
    <location>
        <begin position="507"/>
        <end position="619"/>
    </location>
</feature>
<keyword evidence="10" id="KW-0902">Two-component regulatory system</keyword>
<dbReference type="AlphaFoldDB" id="A0A1N7PD12"/>
<evidence type="ECO:0000256" key="8">
    <source>
        <dbReference type="ARBA" id="ARBA00022777"/>
    </source>
</evidence>
<evidence type="ECO:0000259" key="15">
    <source>
        <dbReference type="PROSITE" id="PS50885"/>
    </source>
</evidence>
<dbReference type="SUPFAM" id="SSF55874">
    <property type="entry name" value="ATPase domain of HSP90 chaperone/DNA topoisomerase II/histidine kinase"/>
    <property type="match status" value="1"/>
</dbReference>
<evidence type="ECO:0000256" key="11">
    <source>
        <dbReference type="ARBA" id="ARBA00023136"/>
    </source>
</evidence>
<keyword evidence="11 13" id="KW-0472">Membrane</keyword>
<dbReference type="Gene3D" id="6.10.340.10">
    <property type="match status" value="1"/>
</dbReference>
<evidence type="ECO:0000256" key="13">
    <source>
        <dbReference type="SAM" id="Phobius"/>
    </source>
</evidence>
<sequence>MSLDGREQMKRNVNPPASTHSQCSQFAKIEKTAVRKGMDPVMDRLKGLNTLRNQILSVYLVVMLFVLAIVSFFVYNQVSALVKKNAENQMKQTAIEANGRMETLYNQVDTLSSQLVTDKRIQQKLLSMAEGNSPDFSERQTLARIIGNYQVYSEGIQAFELYTSEGDRIYPFDDTQLSNRIHPKWIEQAESGKGRVIWAGKDPVNGNYSLMIRRINLLDHWFTNGGYLITRIDNSYFQMNGLTSNEGQREFMMLLDQNRTPITSNYQGNLESVLEKGMKNIRIEETDYMVVKERSELTGWTLVVFKPMNLLLEGVSTVRTSILLSGGIGGGIFLISSFFLSNFITRPIHQLIVTMKKANLDVLKQSPNMFSSIEIIELYRTYNQMAENINHLIQEVYEKELLRSRTELKALQAQMDPHFLYNTLNALYWTLEEREEEDLAELVVVMSDLFRYTIGNPKEDEWVKIRNEIEHIEGYLQLIKMRLGDRIHWEISVKPQHLDQPIPKLTLQPLVENAIVHGIENQTEPGQITIKTMDAENGHIRIVITDNGKGIDPPTLEWIHRRIKNDEVSSLNANGKGIALSNINRRLHLYYESVQLPDLQLESTPGGETRVTIEIPAKKGVQK</sequence>
<keyword evidence="4" id="KW-1003">Cell membrane</keyword>
<evidence type="ECO:0000256" key="10">
    <source>
        <dbReference type="ARBA" id="ARBA00023012"/>
    </source>
</evidence>
<evidence type="ECO:0000256" key="2">
    <source>
        <dbReference type="ARBA" id="ARBA00004651"/>
    </source>
</evidence>
<dbReference type="PROSITE" id="PS50109">
    <property type="entry name" value="HIS_KIN"/>
    <property type="match status" value="1"/>
</dbReference>
<dbReference type="EC" id="2.7.13.3" evidence="3"/>
<evidence type="ECO:0000256" key="7">
    <source>
        <dbReference type="ARBA" id="ARBA00022741"/>
    </source>
</evidence>
<keyword evidence="8 16" id="KW-0418">Kinase</keyword>
<feature type="region of interest" description="Disordered" evidence="12">
    <location>
        <begin position="1"/>
        <end position="21"/>
    </location>
</feature>
<dbReference type="Pfam" id="PF06580">
    <property type="entry name" value="His_kinase"/>
    <property type="match status" value="1"/>
</dbReference>
<dbReference type="Pfam" id="PF02518">
    <property type="entry name" value="HATPase_c"/>
    <property type="match status" value="1"/>
</dbReference>
<dbReference type="InterPro" id="IPR003594">
    <property type="entry name" value="HATPase_dom"/>
</dbReference>
<keyword evidence="6" id="KW-0808">Transferase</keyword>
<evidence type="ECO:0000256" key="9">
    <source>
        <dbReference type="ARBA" id="ARBA00022840"/>
    </source>
</evidence>
<evidence type="ECO:0000256" key="5">
    <source>
        <dbReference type="ARBA" id="ARBA00022553"/>
    </source>
</evidence>
<keyword evidence="17" id="KW-1185">Reference proteome</keyword>
<dbReference type="PROSITE" id="PS50885">
    <property type="entry name" value="HAMP"/>
    <property type="match status" value="1"/>
</dbReference>
<dbReference type="EMBL" id="FTOD01000012">
    <property type="protein sequence ID" value="SIT08448.1"/>
    <property type="molecule type" value="Genomic_DNA"/>
</dbReference>
<dbReference type="Proteomes" id="UP000186795">
    <property type="component" value="Unassembled WGS sequence"/>
</dbReference>
<feature type="transmembrane region" description="Helical" evidence="13">
    <location>
        <begin position="56"/>
        <end position="75"/>
    </location>
</feature>
<evidence type="ECO:0000256" key="12">
    <source>
        <dbReference type="SAM" id="MobiDB-lite"/>
    </source>
</evidence>
<evidence type="ECO:0000259" key="14">
    <source>
        <dbReference type="PROSITE" id="PS50109"/>
    </source>
</evidence>
<accession>A0A1N7PD12</accession>
<dbReference type="Gene3D" id="3.30.565.10">
    <property type="entry name" value="Histidine kinase-like ATPase, C-terminal domain"/>
    <property type="match status" value="1"/>
</dbReference>
<feature type="compositionally biased region" description="Basic and acidic residues" evidence="12">
    <location>
        <begin position="1"/>
        <end position="10"/>
    </location>
</feature>
<keyword evidence="13" id="KW-1133">Transmembrane helix</keyword>
<dbReference type="InterPro" id="IPR036890">
    <property type="entry name" value="HATPase_C_sf"/>
</dbReference>
<evidence type="ECO:0000256" key="4">
    <source>
        <dbReference type="ARBA" id="ARBA00022475"/>
    </source>
</evidence>
<dbReference type="InterPro" id="IPR050640">
    <property type="entry name" value="Bact_2-comp_sensor_kinase"/>
</dbReference>
<evidence type="ECO:0000313" key="16">
    <source>
        <dbReference type="EMBL" id="SIT08448.1"/>
    </source>
</evidence>
<keyword evidence="13" id="KW-0812">Transmembrane</keyword>